<accession>X1L3E0</accession>
<dbReference type="EMBL" id="BARV01009225">
    <property type="protein sequence ID" value="GAI13867.1"/>
    <property type="molecule type" value="Genomic_DNA"/>
</dbReference>
<evidence type="ECO:0000313" key="1">
    <source>
        <dbReference type="EMBL" id="GAI13867.1"/>
    </source>
</evidence>
<protein>
    <submittedName>
        <fullName evidence="1">Uncharacterized protein</fullName>
    </submittedName>
</protein>
<dbReference type="AlphaFoldDB" id="X1L3E0"/>
<reference evidence="1" key="1">
    <citation type="journal article" date="2014" name="Front. Microbiol.">
        <title>High frequency of phylogenetically diverse reductive dehalogenase-homologous genes in deep subseafloor sedimentary metagenomes.</title>
        <authorList>
            <person name="Kawai M."/>
            <person name="Futagami T."/>
            <person name="Toyoda A."/>
            <person name="Takaki Y."/>
            <person name="Nishi S."/>
            <person name="Hori S."/>
            <person name="Arai W."/>
            <person name="Tsubouchi T."/>
            <person name="Morono Y."/>
            <person name="Uchiyama I."/>
            <person name="Ito T."/>
            <person name="Fujiyama A."/>
            <person name="Inagaki F."/>
            <person name="Takami H."/>
        </authorList>
    </citation>
    <scope>NUCLEOTIDE SEQUENCE</scope>
    <source>
        <strain evidence="1">Expedition CK06-06</strain>
    </source>
</reference>
<gene>
    <name evidence="1" type="ORF">S06H3_18275</name>
</gene>
<organism evidence="1">
    <name type="scientific">marine sediment metagenome</name>
    <dbReference type="NCBI Taxonomy" id="412755"/>
    <lineage>
        <taxon>unclassified sequences</taxon>
        <taxon>metagenomes</taxon>
        <taxon>ecological metagenomes</taxon>
    </lineage>
</organism>
<proteinExistence type="predicted"/>
<name>X1L3E0_9ZZZZ</name>
<comment type="caution">
    <text evidence="1">The sequence shown here is derived from an EMBL/GenBank/DDBJ whole genome shotgun (WGS) entry which is preliminary data.</text>
</comment>
<sequence>MQNWCKNLLTQGVVFGIVPAHPLITLIEISEPPANLYIRVLPNQAEVSADLSASGTPLTL</sequence>